<dbReference type="Proteomes" id="UP001626550">
    <property type="component" value="Unassembled WGS sequence"/>
</dbReference>
<dbReference type="GO" id="GO:0022625">
    <property type="term" value="C:cytosolic large ribosomal subunit"/>
    <property type="evidence" value="ECO:0007669"/>
    <property type="project" value="UniProtKB-UniRule"/>
</dbReference>
<comment type="function">
    <text evidence="4">Component of the ribosome.</text>
</comment>
<dbReference type="InterPro" id="IPR018492">
    <property type="entry name" value="Ribosomal_eL8/Nhp2"/>
</dbReference>
<feature type="region of interest" description="Disordered" evidence="5">
    <location>
        <begin position="20"/>
        <end position="47"/>
    </location>
</feature>
<dbReference type="AlphaFoldDB" id="A0ABD2QLS5"/>
<keyword evidence="3 4" id="KW-0687">Ribonucleoprotein</keyword>
<evidence type="ECO:0000256" key="1">
    <source>
        <dbReference type="ARBA" id="ARBA00007337"/>
    </source>
</evidence>
<dbReference type="FunFam" id="3.30.1330.30:FF:000003">
    <property type="entry name" value="60S ribosomal protein L7a"/>
    <property type="match status" value="1"/>
</dbReference>
<reference evidence="7 8" key="1">
    <citation type="submission" date="2024-11" db="EMBL/GenBank/DDBJ databases">
        <title>Adaptive evolution of stress response genes in parasites aligns with host niche diversity.</title>
        <authorList>
            <person name="Hahn C."/>
            <person name="Resl P."/>
        </authorList>
    </citation>
    <scope>NUCLEOTIDE SEQUENCE [LARGE SCALE GENOMIC DNA]</scope>
    <source>
        <strain evidence="7">EGGRZ-B1_66</strain>
        <tissue evidence="7">Body</tissue>
    </source>
</reference>
<dbReference type="GO" id="GO:0003723">
    <property type="term" value="F:RNA binding"/>
    <property type="evidence" value="ECO:0007669"/>
    <property type="project" value="UniProtKB-UniRule"/>
</dbReference>
<evidence type="ECO:0000259" key="6">
    <source>
        <dbReference type="Pfam" id="PF01248"/>
    </source>
</evidence>
<comment type="caution">
    <text evidence="7">The sequence shown here is derived from an EMBL/GenBank/DDBJ whole genome shotgun (WGS) entry which is preliminary data.</text>
</comment>
<dbReference type="InterPro" id="IPR004038">
    <property type="entry name" value="Ribosomal_eL8/eL30/eS12/Gad45"/>
</dbReference>
<dbReference type="PRINTS" id="PR00882">
    <property type="entry name" value="RIBOSOMALL7A"/>
</dbReference>
<name>A0ABD2QLS5_9PLAT</name>
<proteinExistence type="inferred from homology"/>
<feature type="domain" description="Ribosomal protein eL8/eL30/eS12/Gadd45" evidence="6">
    <location>
        <begin position="151"/>
        <end position="233"/>
    </location>
</feature>
<keyword evidence="2 4" id="KW-0689">Ribosomal protein</keyword>
<evidence type="ECO:0000256" key="5">
    <source>
        <dbReference type="SAM" id="MobiDB-lite"/>
    </source>
</evidence>
<dbReference type="Gene3D" id="3.30.1330.30">
    <property type="match status" value="1"/>
</dbReference>
<evidence type="ECO:0000256" key="4">
    <source>
        <dbReference type="RuleBase" id="RU367042"/>
    </source>
</evidence>
<dbReference type="InterPro" id="IPR001921">
    <property type="entry name" value="Ribosomal_eL8_euk"/>
</dbReference>
<dbReference type="InterPro" id="IPR029064">
    <property type="entry name" value="Ribosomal_eL30-like_sf"/>
</dbReference>
<sequence length="285" mass="31923">MPKGKKVVTAKNVGKVEVEAPTAGTGRSKVAAAPSIASKGTASSHHGKDKLIVARPRDFGIGRDIQPKRDLHRFVKWPKYIIRQRKRAILKKRLKVPPPINQFTQTLDRSTSRDLFKLLGKYRPTPKHARKVLLKIRAKNKAEGKKDEPKAKKIMVKHGIREVTQAVMKKKAKLVVIAHDVEPVEIVLFLPALCRKMGVPYAIVKAKSVLGRVVRRKTCTCLAFTQFNNADSAASAKLIETINNNYNLRFEEIRKHWGGGVMGQKSMHRVAKLEKAKAKEVGIRT</sequence>
<dbReference type="PRINTS" id="PR00881">
    <property type="entry name" value="L7ARS6FAMILY"/>
</dbReference>
<keyword evidence="8" id="KW-1185">Reference proteome</keyword>
<dbReference type="Pfam" id="PF01248">
    <property type="entry name" value="Ribosomal_L7Ae"/>
    <property type="match status" value="1"/>
</dbReference>
<organism evidence="7 8">
    <name type="scientific">Cichlidogyrus casuarinus</name>
    <dbReference type="NCBI Taxonomy" id="1844966"/>
    <lineage>
        <taxon>Eukaryota</taxon>
        <taxon>Metazoa</taxon>
        <taxon>Spiralia</taxon>
        <taxon>Lophotrochozoa</taxon>
        <taxon>Platyhelminthes</taxon>
        <taxon>Monogenea</taxon>
        <taxon>Monopisthocotylea</taxon>
        <taxon>Dactylogyridea</taxon>
        <taxon>Ancyrocephalidae</taxon>
        <taxon>Cichlidogyrus</taxon>
    </lineage>
</organism>
<evidence type="ECO:0000256" key="3">
    <source>
        <dbReference type="ARBA" id="ARBA00023274"/>
    </source>
</evidence>
<gene>
    <name evidence="7" type="primary">RPL7A</name>
    <name evidence="7" type="ORF">Ciccas_000919</name>
</gene>
<protein>
    <recommendedName>
        <fullName evidence="4">60S ribosomal protein L7a</fullName>
    </recommendedName>
</protein>
<dbReference type="SUPFAM" id="SSF55315">
    <property type="entry name" value="L30e-like"/>
    <property type="match status" value="1"/>
</dbReference>
<evidence type="ECO:0000256" key="2">
    <source>
        <dbReference type="ARBA" id="ARBA00022980"/>
    </source>
</evidence>
<evidence type="ECO:0000313" key="7">
    <source>
        <dbReference type="EMBL" id="KAL3320390.1"/>
    </source>
</evidence>
<dbReference type="EMBL" id="JBJKFK010000055">
    <property type="protein sequence ID" value="KAL3320390.1"/>
    <property type="molecule type" value="Genomic_DNA"/>
</dbReference>
<comment type="similarity">
    <text evidence="1 4">Belongs to the eukaryotic ribosomal protein eL8 family.</text>
</comment>
<dbReference type="InterPro" id="IPR050257">
    <property type="entry name" value="eL8/uL1-like"/>
</dbReference>
<dbReference type="PANTHER" id="PTHR23105">
    <property type="entry name" value="RIBOSOMAL PROTEIN L7AE FAMILY MEMBER"/>
    <property type="match status" value="1"/>
</dbReference>
<accession>A0ABD2QLS5</accession>
<evidence type="ECO:0000313" key="8">
    <source>
        <dbReference type="Proteomes" id="UP001626550"/>
    </source>
</evidence>